<protein>
    <submittedName>
        <fullName evidence="2">Uncharacterized protein</fullName>
    </submittedName>
</protein>
<reference evidence="2" key="1">
    <citation type="journal article" date="2022" name="Plant J.">
        <title>Strategies of tolerance reflected in two North American maple genomes.</title>
        <authorList>
            <person name="McEvoy S.L."/>
            <person name="Sezen U.U."/>
            <person name="Trouern-Trend A."/>
            <person name="McMahon S.M."/>
            <person name="Schaberg P.G."/>
            <person name="Yang J."/>
            <person name="Wegrzyn J.L."/>
            <person name="Swenson N.G."/>
        </authorList>
    </citation>
    <scope>NUCLEOTIDE SEQUENCE</scope>
    <source>
        <strain evidence="2">NS2018</strain>
    </source>
</reference>
<evidence type="ECO:0000313" key="3">
    <source>
        <dbReference type="Proteomes" id="UP001168877"/>
    </source>
</evidence>
<proteinExistence type="predicted"/>
<evidence type="ECO:0000313" key="2">
    <source>
        <dbReference type="EMBL" id="KAK0570377.1"/>
    </source>
</evidence>
<keyword evidence="1" id="KW-0472">Membrane</keyword>
<name>A0AA39RBF8_ACESA</name>
<keyword evidence="1" id="KW-0812">Transmembrane</keyword>
<organism evidence="2 3">
    <name type="scientific">Acer saccharum</name>
    <name type="common">Sugar maple</name>
    <dbReference type="NCBI Taxonomy" id="4024"/>
    <lineage>
        <taxon>Eukaryota</taxon>
        <taxon>Viridiplantae</taxon>
        <taxon>Streptophyta</taxon>
        <taxon>Embryophyta</taxon>
        <taxon>Tracheophyta</taxon>
        <taxon>Spermatophyta</taxon>
        <taxon>Magnoliopsida</taxon>
        <taxon>eudicotyledons</taxon>
        <taxon>Gunneridae</taxon>
        <taxon>Pentapetalae</taxon>
        <taxon>rosids</taxon>
        <taxon>malvids</taxon>
        <taxon>Sapindales</taxon>
        <taxon>Sapindaceae</taxon>
        <taxon>Hippocastanoideae</taxon>
        <taxon>Acereae</taxon>
        <taxon>Acer</taxon>
    </lineage>
</organism>
<gene>
    <name evidence="2" type="ORF">LWI29_000230</name>
</gene>
<evidence type="ECO:0000256" key="1">
    <source>
        <dbReference type="SAM" id="Phobius"/>
    </source>
</evidence>
<feature type="transmembrane region" description="Helical" evidence="1">
    <location>
        <begin position="47"/>
        <end position="67"/>
    </location>
</feature>
<accession>A0AA39RBF8</accession>
<sequence length="108" mass="12434">MYTSLGLVINTIINKLHRSRTISSSLDLESSPSQAIDLLTRSGIYSFAMKIDWVSGVCLVEFLVFNLDDDRRIIQVCWISFLWMILNRVLGLIWLANKRFLVLNRLGD</sequence>
<dbReference type="EMBL" id="JAUESC010000388">
    <property type="protein sequence ID" value="KAK0570377.1"/>
    <property type="molecule type" value="Genomic_DNA"/>
</dbReference>
<keyword evidence="1" id="KW-1133">Transmembrane helix</keyword>
<dbReference type="AlphaFoldDB" id="A0AA39RBF8"/>
<feature type="transmembrane region" description="Helical" evidence="1">
    <location>
        <begin position="73"/>
        <end position="96"/>
    </location>
</feature>
<comment type="caution">
    <text evidence="2">The sequence shown here is derived from an EMBL/GenBank/DDBJ whole genome shotgun (WGS) entry which is preliminary data.</text>
</comment>
<dbReference type="Proteomes" id="UP001168877">
    <property type="component" value="Unassembled WGS sequence"/>
</dbReference>
<reference evidence="2" key="2">
    <citation type="submission" date="2023-06" db="EMBL/GenBank/DDBJ databases">
        <authorList>
            <person name="Swenson N.G."/>
            <person name="Wegrzyn J.L."/>
            <person name="Mcevoy S.L."/>
        </authorList>
    </citation>
    <scope>NUCLEOTIDE SEQUENCE</scope>
    <source>
        <strain evidence="2">NS2018</strain>
        <tissue evidence="2">Leaf</tissue>
    </source>
</reference>
<keyword evidence="3" id="KW-1185">Reference proteome</keyword>